<dbReference type="Proteomes" id="UP001254165">
    <property type="component" value="Unassembled WGS sequence"/>
</dbReference>
<reference evidence="1 2" key="1">
    <citation type="submission" date="2023-07" db="EMBL/GenBank/DDBJ databases">
        <title>Novel species of Thermanaerothrix with wide hydrolytic capabilities.</title>
        <authorList>
            <person name="Zayulina K.S."/>
            <person name="Podosokorskaya O.A."/>
            <person name="Elcheninov A.G."/>
        </authorList>
    </citation>
    <scope>NUCLEOTIDE SEQUENCE [LARGE SCALE GENOMIC DNA]</scope>
    <source>
        <strain evidence="1 2">4228-RoL</strain>
    </source>
</reference>
<organism evidence="1 2">
    <name type="scientific">Thermanaerothrix solaris</name>
    <dbReference type="NCBI Taxonomy" id="3058434"/>
    <lineage>
        <taxon>Bacteria</taxon>
        <taxon>Bacillati</taxon>
        <taxon>Chloroflexota</taxon>
        <taxon>Anaerolineae</taxon>
        <taxon>Anaerolineales</taxon>
        <taxon>Anaerolineaceae</taxon>
        <taxon>Thermanaerothrix</taxon>
    </lineage>
</organism>
<evidence type="ECO:0000313" key="1">
    <source>
        <dbReference type="EMBL" id="MDT8899171.1"/>
    </source>
</evidence>
<name>A0ABU3NQQ2_9CHLR</name>
<keyword evidence="2" id="KW-1185">Reference proteome</keyword>
<gene>
    <name evidence="1" type="ORF">QYE77_12955</name>
</gene>
<sequence length="65" mass="7757">MNGRNEPKTETIAETENYMAWRAEEPDGEMTYHLELGNFTVHFFQEEWDEFLQLMRAVIESEEKG</sequence>
<comment type="caution">
    <text evidence="1">The sequence shown here is derived from an EMBL/GenBank/DDBJ whole genome shotgun (WGS) entry which is preliminary data.</text>
</comment>
<protein>
    <submittedName>
        <fullName evidence="1">Uncharacterized protein</fullName>
    </submittedName>
</protein>
<evidence type="ECO:0000313" key="2">
    <source>
        <dbReference type="Proteomes" id="UP001254165"/>
    </source>
</evidence>
<dbReference type="RefSeq" id="WP_315625856.1">
    <property type="nucleotide sequence ID" value="NZ_JAUHMF010000002.1"/>
</dbReference>
<proteinExistence type="predicted"/>
<dbReference type="EMBL" id="JAUHMF010000002">
    <property type="protein sequence ID" value="MDT8899171.1"/>
    <property type="molecule type" value="Genomic_DNA"/>
</dbReference>
<accession>A0ABU3NQQ2</accession>